<reference evidence="10" key="1">
    <citation type="submission" date="2022-01" db="EMBL/GenBank/DDBJ databases">
        <title>Genome Sequence Resource for Two Populations of Ditylenchus destructor, the Migratory Endoparasitic Phytonematode.</title>
        <authorList>
            <person name="Zhang H."/>
            <person name="Lin R."/>
            <person name="Xie B."/>
        </authorList>
    </citation>
    <scope>NUCLEOTIDE SEQUENCE</scope>
    <source>
        <strain evidence="10">BazhouSP</strain>
    </source>
</reference>
<dbReference type="Pfam" id="PF05822">
    <property type="entry name" value="UMPH-1"/>
    <property type="match status" value="1"/>
</dbReference>
<dbReference type="EC" id="3.1.3.5" evidence="3 9"/>
<keyword evidence="11" id="KW-1185">Reference proteome</keyword>
<evidence type="ECO:0000256" key="2">
    <source>
        <dbReference type="ARBA" id="ARBA00008389"/>
    </source>
</evidence>
<gene>
    <name evidence="10" type="ORF">DdX_11964</name>
</gene>
<dbReference type="Proteomes" id="UP001201812">
    <property type="component" value="Unassembled WGS sequence"/>
</dbReference>
<sequence length="378" mass="43307">MDNIYCNTLRCCKIGNSFRKLIGIIWALRLLAARSAYSSHACCRKVRQSASNTQHLSLFHSLSLRRDKRNMAGAKIMTELINNNKVVLMRDPKTVRTKLDALLDAGFDKLIVITDFDYTLSRFTKNGHRCSTTHGVFEQAIAEEDKEFHAEISKLREKYLHIEFSPTMTIEEKTPYMEEWWQTSHKLIVENRFSREKIKEFTAKSQVMLRERAAEFVSFIEKQGSPLIVFSAGIGNIIQFVLEDQLGTVPKCLHILSNMMIFNKEGVCVNFSEPLVHTFNKNSSVVKKDAPFFHQISNRTCVLLLGDSLGDIHMDVGVEKETVVLKVGYLNFNFEQLTEKYLEEYDIVLIDDQTMNVPLTILKGFHEHSTQANEVPSA</sequence>
<keyword evidence="6 9" id="KW-0378">Hydrolase</keyword>
<comment type="similarity">
    <text evidence="2 9">Belongs to the pyrimidine 5'-nucleotidase family.</text>
</comment>
<proteinExistence type="inferred from homology"/>
<keyword evidence="8 9" id="KW-0546">Nucleotide metabolism</keyword>
<comment type="caution">
    <text evidence="10">The sequence shown here is derived from an EMBL/GenBank/DDBJ whole genome shotgun (WGS) entry which is preliminary data.</text>
</comment>
<dbReference type="PANTHER" id="PTHR13045:SF0">
    <property type="entry name" value="7-METHYLGUANOSINE PHOSPHATE-SPECIFIC 5'-NUCLEOTIDASE"/>
    <property type="match status" value="1"/>
</dbReference>
<dbReference type="GO" id="GO:0009117">
    <property type="term" value="P:nucleotide metabolic process"/>
    <property type="evidence" value="ECO:0007669"/>
    <property type="project" value="UniProtKB-KW"/>
</dbReference>
<dbReference type="Gene3D" id="1.10.150.340">
    <property type="entry name" value="Pyrimidine 5'-nucleotidase (UMPH-1), N-terminal domain"/>
    <property type="match status" value="1"/>
</dbReference>
<keyword evidence="4" id="KW-0479">Metal-binding</keyword>
<comment type="subcellular location">
    <subcellularLocation>
        <location evidence="9">Cytoplasm</location>
    </subcellularLocation>
</comment>
<keyword evidence="5 9" id="KW-0547">Nucleotide-binding</keyword>
<evidence type="ECO:0000256" key="5">
    <source>
        <dbReference type="ARBA" id="ARBA00022741"/>
    </source>
</evidence>
<evidence type="ECO:0000313" key="10">
    <source>
        <dbReference type="EMBL" id="KAI1708284.1"/>
    </source>
</evidence>
<name>A0AAD4N1B6_9BILA</name>
<protein>
    <recommendedName>
        <fullName evidence="3 9">5'-nucleotidase</fullName>
        <ecNumber evidence="3 9">3.1.3.5</ecNumber>
    </recommendedName>
</protein>
<dbReference type="SFLD" id="SFLDG01128">
    <property type="entry name" value="C1.4:_5'-Nucleotidase_Like"/>
    <property type="match status" value="1"/>
</dbReference>
<dbReference type="GO" id="GO:0000287">
    <property type="term" value="F:magnesium ion binding"/>
    <property type="evidence" value="ECO:0007669"/>
    <property type="project" value="InterPro"/>
</dbReference>
<organism evidence="10 11">
    <name type="scientific">Ditylenchus destructor</name>
    <dbReference type="NCBI Taxonomy" id="166010"/>
    <lineage>
        <taxon>Eukaryota</taxon>
        <taxon>Metazoa</taxon>
        <taxon>Ecdysozoa</taxon>
        <taxon>Nematoda</taxon>
        <taxon>Chromadorea</taxon>
        <taxon>Rhabditida</taxon>
        <taxon>Tylenchina</taxon>
        <taxon>Tylenchomorpha</taxon>
        <taxon>Sphaerularioidea</taxon>
        <taxon>Anguinidae</taxon>
        <taxon>Anguininae</taxon>
        <taxon>Ditylenchus</taxon>
    </lineage>
</organism>
<dbReference type="InterPro" id="IPR023214">
    <property type="entry name" value="HAD_sf"/>
</dbReference>
<evidence type="ECO:0000256" key="9">
    <source>
        <dbReference type="RuleBase" id="RU361276"/>
    </source>
</evidence>
<evidence type="ECO:0000256" key="6">
    <source>
        <dbReference type="ARBA" id="ARBA00022801"/>
    </source>
</evidence>
<keyword evidence="7" id="KW-0460">Magnesium</keyword>
<dbReference type="GO" id="GO:0005737">
    <property type="term" value="C:cytoplasm"/>
    <property type="evidence" value="ECO:0007669"/>
    <property type="project" value="UniProtKB-SubCell"/>
</dbReference>
<evidence type="ECO:0000256" key="4">
    <source>
        <dbReference type="ARBA" id="ARBA00022723"/>
    </source>
</evidence>
<dbReference type="GO" id="GO:0000166">
    <property type="term" value="F:nucleotide binding"/>
    <property type="evidence" value="ECO:0007669"/>
    <property type="project" value="UniProtKB-KW"/>
</dbReference>
<evidence type="ECO:0000256" key="8">
    <source>
        <dbReference type="ARBA" id="ARBA00023080"/>
    </source>
</evidence>
<dbReference type="AlphaFoldDB" id="A0AAD4N1B6"/>
<dbReference type="FunFam" id="1.10.150.340:FF:000001">
    <property type="entry name" value="Cytosolic 5-nucleotidase 3-like"/>
    <property type="match status" value="1"/>
</dbReference>
<keyword evidence="9" id="KW-0963">Cytoplasm</keyword>
<evidence type="ECO:0000256" key="7">
    <source>
        <dbReference type="ARBA" id="ARBA00022842"/>
    </source>
</evidence>
<accession>A0AAD4N1B6</accession>
<evidence type="ECO:0000256" key="1">
    <source>
        <dbReference type="ARBA" id="ARBA00000815"/>
    </source>
</evidence>
<dbReference type="InterPro" id="IPR036412">
    <property type="entry name" value="HAD-like_sf"/>
</dbReference>
<evidence type="ECO:0000256" key="3">
    <source>
        <dbReference type="ARBA" id="ARBA00012643"/>
    </source>
</evidence>
<dbReference type="GO" id="GO:0008253">
    <property type="term" value="F:5'-nucleotidase activity"/>
    <property type="evidence" value="ECO:0007669"/>
    <property type="project" value="UniProtKB-EC"/>
</dbReference>
<dbReference type="PANTHER" id="PTHR13045">
    <property type="entry name" value="5'-NUCLEOTIDASE"/>
    <property type="match status" value="1"/>
</dbReference>
<evidence type="ECO:0000313" key="11">
    <source>
        <dbReference type="Proteomes" id="UP001201812"/>
    </source>
</evidence>
<dbReference type="SUPFAM" id="SSF56784">
    <property type="entry name" value="HAD-like"/>
    <property type="match status" value="1"/>
</dbReference>
<dbReference type="NCBIfam" id="TIGR01544">
    <property type="entry name" value="HAD-SF-IE"/>
    <property type="match status" value="1"/>
</dbReference>
<dbReference type="InterPro" id="IPR006434">
    <property type="entry name" value="Pyrimidine_nucleotidase_eu"/>
</dbReference>
<dbReference type="Gene3D" id="3.40.50.1000">
    <property type="entry name" value="HAD superfamily/HAD-like"/>
    <property type="match status" value="1"/>
</dbReference>
<dbReference type="EMBL" id="JAKKPZ010000036">
    <property type="protein sequence ID" value="KAI1708284.1"/>
    <property type="molecule type" value="Genomic_DNA"/>
</dbReference>
<dbReference type="SFLD" id="SFLDS00003">
    <property type="entry name" value="Haloacid_Dehalogenase"/>
    <property type="match status" value="1"/>
</dbReference>
<comment type="catalytic activity">
    <reaction evidence="1 9">
        <text>a ribonucleoside 5'-phosphate + H2O = a ribonucleoside + phosphate</text>
        <dbReference type="Rhea" id="RHEA:12484"/>
        <dbReference type="ChEBI" id="CHEBI:15377"/>
        <dbReference type="ChEBI" id="CHEBI:18254"/>
        <dbReference type="ChEBI" id="CHEBI:43474"/>
        <dbReference type="ChEBI" id="CHEBI:58043"/>
        <dbReference type="EC" id="3.1.3.5"/>
    </reaction>
</comment>